<proteinExistence type="predicted"/>
<organism evidence="4">
    <name type="scientific">marine metagenome</name>
    <dbReference type="NCBI Taxonomy" id="408172"/>
    <lineage>
        <taxon>unclassified sequences</taxon>
        <taxon>metagenomes</taxon>
        <taxon>ecological metagenomes</taxon>
    </lineage>
</organism>
<feature type="transmembrane region" description="Helical" evidence="2">
    <location>
        <begin position="241"/>
        <end position="265"/>
    </location>
</feature>
<evidence type="ECO:0000256" key="1">
    <source>
        <dbReference type="SAM" id="MobiDB-lite"/>
    </source>
</evidence>
<accession>A0A381SVY7</accession>
<dbReference type="InterPro" id="IPR020846">
    <property type="entry name" value="MFS_dom"/>
</dbReference>
<feature type="transmembrane region" description="Helical" evidence="2">
    <location>
        <begin position="365"/>
        <end position="389"/>
    </location>
</feature>
<dbReference type="PROSITE" id="PS50850">
    <property type="entry name" value="MFS"/>
    <property type="match status" value="1"/>
</dbReference>
<dbReference type="InterPro" id="IPR036259">
    <property type="entry name" value="MFS_trans_sf"/>
</dbReference>
<dbReference type="Gene3D" id="1.20.1250.20">
    <property type="entry name" value="MFS general substrate transporter like domains"/>
    <property type="match status" value="2"/>
</dbReference>
<keyword evidence="2" id="KW-0472">Membrane</keyword>
<feature type="non-terminal residue" evidence="4">
    <location>
        <position position="1"/>
    </location>
</feature>
<feature type="transmembrane region" description="Helical" evidence="2">
    <location>
        <begin position="277"/>
        <end position="300"/>
    </location>
</feature>
<feature type="transmembrane region" description="Helical" evidence="2">
    <location>
        <begin position="20"/>
        <end position="40"/>
    </location>
</feature>
<evidence type="ECO:0000259" key="3">
    <source>
        <dbReference type="PROSITE" id="PS50850"/>
    </source>
</evidence>
<evidence type="ECO:0000256" key="2">
    <source>
        <dbReference type="SAM" id="Phobius"/>
    </source>
</evidence>
<feature type="compositionally biased region" description="Basic and acidic residues" evidence="1">
    <location>
        <begin position="441"/>
        <end position="463"/>
    </location>
</feature>
<sequence>VHNLRRKFDSVVRPRGTVFYGWWIVLGTSGIQLLAGSLWMQSYGAYAVLLQEDFGWSKTLVAGAFALTRVESGILGPFQGWLCDRFGPRVVLHSGTLMFGIGFMLFSQVQSVLAFYLTFALIAVGSSLGGFATLMVSIVNWFDRHRAKAVALSQTGYSLGGLCVPIVVFALEGFGWRATAFASGIIVICVGLPLAQIVRHRPESYGQTPDGTPPPSTKPSDVAMSRRAIDFSPAQAIRTRAFWLTSIGHALALLTVSAVMVHLFTHLTINLDYSFRQAGFVVALMTGCQMVGQLLGGYLGDRFDKRLLCCLCMLGHATGLALVAYAENPLMVVGFALFHGLGWGTRGPLMVALRADYFGASSFGTIMGISSLIIMIGMSSGAIIAGVLADVFGDFKIAFTLFAFSSVVGSVCFFFAKRPAHPDHETPSPVSGASINEESIPIDRPKAQSDLHLAQDGRDVGSG</sequence>
<feature type="transmembrane region" description="Helical" evidence="2">
    <location>
        <begin position="395"/>
        <end position="416"/>
    </location>
</feature>
<reference evidence="4" key="1">
    <citation type="submission" date="2018-05" db="EMBL/GenBank/DDBJ databases">
        <authorList>
            <person name="Lanie J.A."/>
            <person name="Ng W.-L."/>
            <person name="Kazmierczak K.M."/>
            <person name="Andrzejewski T.M."/>
            <person name="Davidsen T.M."/>
            <person name="Wayne K.J."/>
            <person name="Tettelin H."/>
            <person name="Glass J.I."/>
            <person name="Rusch D."/>
            <person name="Podicherti R."/>
            <person name="Tsui H.-C.T."/>
            <person name="Winkler M.E."/>
        </authorList>
    </citation>
    <scope>NUCLEOTIDE SEQUENCE</scope>
</reference>
<dbReference type="InterPro" id="IPR011701">
    <property type="entry name" value="MFS"/>
</dbReference>
<feature type="transmembrane region" description="Helical" evidence="2">
    <location>
        <begin position="90"/>
        <end position="109"/>
    </location>
</feature>
<dbReference type="SUPFAM" id="SSF103473">
    <property type="entry name" value="MFS general substrate transporter"/>
    <property type="match status" value="1"/>
</dbReference>
<dbReference type="AlphaFoldDB" id="A0A381SVY7"/>
<dbReference type="PANTHER" id="PTHR11360">
    <property type="entry name" value="MONOCARBOXYLATE TRANSPORTER"/>
    <property type="match status" value="1"/>
</dbReference>
<protein>
    <recommendedName>
        <fullName evidence="3">Major facilitator superfamily (MFS) profile domain-containing protein</fullName>
    </recommendedName>
</protein>
<feature type="transmembrane region" description="Helical" evidence="2">
    <location>
        <begin position="332"/>
        <end position="353"/>
    </location>
</feature>
<dbReference type="GO" id="GO:0022857">
    <property type="term" value="F:transmembrane transporter activity"/>
    <property type="evidence" value="ECO:0007669"/>
    <property type="project" value="InterPro"/>
</dbReference>
<dbReference type="Pfam" id="PF07690">
    <property type="entry name" value="MFS_1"/>
    <property type="match status" value="1"/>
</dbReference>
<feature type="transmembrane region" description="Helical" evidence="2">
    <location>
        <begin position="176"/>
        <end position="195"/>
    </location>
</feature>
<evidence type="ECO:0000313" key="4">
    <source>
        <dbReference type="EMBL" id="SVA08195.1"/>
    </source>
</evidence>
<dbReference type="InterPro" id="IPR050327">
    <property type="entry name" value="Proton-linked_MCT"/>
</dbReference>
<feature type="transmembrane region" description="Helical" evidence="2">
    <location>
        <begin position="60"/>
        <end position="78"/>
    </location>
</feature>
<name>A0A381SVY7_9ZZZZ</name>
<dbReference type="PANTHER" id="PTHR11360:SF290">
    <property type="entry name" value="MONOCARBOXYLATE MFS PERMEASE"/>
    <property type="match status" value="1"/>
</dbReference>
<dbReference type="CDD" id="cd17355">
    <property type="entry name" value="MFS_YcxA_like"/>
    <property type="match status" value="1"/>
</dbReference>
<feature type="transmembrane region" description="Helical" evidence="2">
    <location>
        <begin position="149"/>
        <end position="170"/>
    </location>
</feature>
<feature type="domain" description="Major facilitator superfamily (MFS) profile" evidence="3">
    <location>
        <begin position="25"/>
        <end position="421"/>
    </location>
</feature>
<feature type="region of interest" description="Disordered" evidence="1">
    <location>
        <begin position="421"/>
        <end position="463"/>
    </location>
</feature>
<feature type="compositionally biased region" description="Polar residues" evidence="1">
    <location>
        <begin position="428"/>
        <end position="437"/>
    </location>
</feature>
<keyword evidence="2" id="KW-0812">Transmembrane</keyword>
<dbReference type="EMBL" id="UINC01003656">
    <property type="protein sequence ID" value="SVA08195.1"/>
    <property type="molecule type" value="Genomic_DNA"/>
</dbReference>
<feature type="transmembrane region" description="Helical" evidence="2">
    <location>
        <begin position="115"/>
        <end position="142"/>
    </location>
</feature>
<keyword evidence="2" id="KW-1133">Transmembrane helix</keyword>
<gene>
    <name evidence="4" type="ORF">METZ01_LOCUS61049</name>
</gene>
<feature type="transmembrane region" description="Helical" evidence="2">
    <location>
        <begin position="307"/>
        <end position="326"/>
    </location>
</feature>
<feature type="region of interest" description="Disordered" evidence="1">
    <location>
        <begin position="203"/>
        <end position="222"/>
    </location>
</feature>